<proteinExistence type="predicted"/>
<gene>
    <name evidence="1" type="ORF">XELAEV_18031272mg</name>
</gene>
<protein>
    <recommendedName>
        <fullName evidence="3">GIY-YIG domain-containing protein</fullName>
    </recommendedName>
</protein>
<evidence type="ECO:0000313" key="1">
    <source>
        <dbReference type="EMBL" id="OCT76084.1"/>
    </source>
</evidence>
<reference evidence="2" key="1">
    <citation type="journal article" date="2016" name="Nature">
        <title>Genome evolution in the allotetraploid frog Xenopus laevis.</title>
        <authorList>
            <person name="Session A.M."/>
            <person name="Uno Y."/>
            <person name="Kwon T."/>
            <person name="Chapman J.A."/>
            <person name="Toyoda A."/>
            <person name="Takahashi S."/>
            <person name="Fukui A."/>
            <person name="Hikosaka A."/>
            <person name="Suzuki A."/>
            <person name="Kondo M."/>
            <person name="van Heeringen S.J."/>
            <person name="Quigley I."/>
            <person name="Heinz S."/>
            <person name="Ogino H."/>
            <person name="Ochi H."/>
            <person name="Hellsten U."/>
            <person name="Lyons J.B."/>
            <person name="Simakov O."/>
            <person name="Putnam N."/>
            <person name="Stites J."/>
            <person name="Kuroki Y."/>
            <person name="Tanaka T."/>
            <person name="Michiue T."/>
            <person name="Watanabe M."/>
            <person name="Bogdanovic O."/>
            <person name="Lister R."/>
            <person name="Georgiou G."/>
            <person name="Paranjpe S.S."/>
            <person name="van Kruijsbergen I."/>
            <person name="Shu S."/>
            <person name="Carlson J."/>
            <person name="Kinoshita T."/>
            <person name="Ohta Y."/>
            <person name="Mawaribuchi S."/>
            <person name="Jenkins J."/>
            <person name="Grimwood J."/>
            <person name="Schmutz J."/>
            <person name="Mitros T."/>
            <person name="Mozaffari S.V."/>
            <person name="Suzuki Y."/>
            <person name="Haramoto Y."/>
            <person name="Yamamoto T.S."/>
            <person name="Takagi C."/>
            <person name="Heald R."/>
            <person name="Miller K."/>
            <person name="Haudenschild C."/>
            <person name="Kitzman J."/>
            <person name="Nakayama T."/>
            <person name="Izutsu Y."/>
            <person name="Robert J."/>
            <person name="Fortriede J."/>
            <person name="Burns K."/>
            <person name="Lotay V."/>
            <person name="Karimi K."/>
            <person name="Yasuoka Y."/>
            <person name="Dichmann D.S."/>
            <person name="Flajnik M.F."/>
            <person name="Houston D.W."/>
            <person name="Shendure J."/>
            <person name="DuPasquier L."/>
            <person name="Vize P.D."/>
            <person name="Zorn A.M."/>
            <person name="Ito M."/>
            <person name="Marcotte E.M."/>
            <person name="Wallingford J.B."/>
            <person name="Ito Y."/>
            <person name="Asashima M."/>
            <person name="Ueno N."/>
            <person name="Matsuda Y."/>
            <person name="Veenstra G.J."/>
            <person name="Fujiyama A."/>
            <person name="Harland R.M."/>
            <person name="Taira M."/>
            <person name="Rokhsar D.S."/>
        </authorList>
    </citation>
    <scope>NUCLEOTIDE SEQUENCE [LARGE SCALE GENOMIC DNA]</scope>
    <source>
        <strain evidence="2">J</strain>
    </source>
</reference>
<dbReference type="Gene3D" id="3.40.1440.10">
    <property type="entry name" value="GIY-YIG endonuclease"/>
    <property type="match status" value="1"/>
</dbReference>
<sequence length="99" mass="11564">MLYIGKTIRPVKVKIKEHKNAIRNFKAGTYTDIAVSRHFFNAKHNVCKLRWKVLEVVPRPVRGGDHNTLLLQREARWIRPLESINPKGMNEQLNLSCFL</sequence>
<dbReference type="InterPro" id="IPR035901">
    <property type="entry name" value="GIY-YIG_endonuc_sf"/>
</dbReference>
<accession>A0A974HFL2</accession>
<dbReference type="AlphaFoldDB" id="A0A974HFL2"/>
<name>A0A974HFL2_XENLA</name>
<organism evidence="1 2">
    <name type="scientific">Xenopus laevis</name>
    <name type="common">African clawed frog</name>
    <dbReference type="NCBI Taxonomy" id="8355"/>
    <lineage>
        <taxon>Eukaryota</taxon>
        <taxon>Metazoa</taxon>
        <taxon>Chordata</taxon>
        <taxon>Craniata</taxon>
        <taxon>Vertebrata</taxon>
        <taxon>Euteleostomi</taxon>
        <taxon>Amphibia</taxon>
        <taxon>Batrachia</taxon>
        <taxon>Anura</taxon>
        <taxon>Pipoidea</taxon>
        <taxon>Pipidae</taxon>
        <taxon>Xenopodinae</taxon>
        <taxon>Xenopus</taxon>
        <taxon>Xenopus</taxon>
    </lineage>
</organism>
<evidence type="ECO:0008006" key="3">
    <source>
        <dbReference type="Google" id="ProtNLM"/>
    </source>
</evidence>
<dbReference type="PANTHER" id="PTHR21301">
    <property type="entry name" value="REVERSE TRANSCRIPTASE"/>
    <property type="match status" value="1"/>
</dbReference>
<dbReference type="EMBL" id="CM004476">
    <property type="protein sequence ID" value="OCT76084.1"/>
    <property type="molecule type" value="Genomic_DNA"/>
</dbReference>
<evidence type="ECO:0000313" key="2">
    <source>
        <dbReference type="Proteomes" id="UP000694892"/>
    </source>
</evidence>
<dbReference type="Proteomes" id="UP000694892">
    <property type="component" value="Chromosome 6L"/>
</dbReference>
<dbReference type="PANTHER" id="PTHR21301:SF12">
    <property type="match status" value="1"/>
</dbReference>